<protein>
    <submittedName>
        <fullName evidence="1">Uncharacterized protein</fullName>
    </submittedName>
</protein>
<keyword evidence="2" id="KW-1185">Reference proteome</keyword>
<dbReference type="EMBL" id="AP012035">
    <property type="protein sequence ID" value="BAJ80347.1"/>
    <property type="molecule type" value="Genomic_DNA"/>
</dbReference>
<proteinExistence type="predicted"/>
<reference evidence="1 2" key="1">
    <citation type="submission" date="2010-12" db="EMBL/GenBank/DDBJ databases">
        <title>Whole genome sequence of Acidiphilium multivorum AIU301.</title>
        <authorList>
            <person name="Narita-Yamada S."/>
            <person name="Nakamura S."/>
            <person name="Ito N."/>
            <person name="Takarada H."/>
            <person name="Katano Y."/>
            <person name="Nakazawa H."/>
            <person name="Hosoyama A."/>
            <person name="Yamada R."/>
            <person name="Fujita N."/>
        </authorList>
    </citation>
    <scope>NUCLEOTIDE SEQUENCE [LARGE SCALE GENOMIC DNA]</scope>
    <source>
        <strain evidence="2">DSM 11245 / JCM 8867 / AIU301</strain>
    </source>
</reference>
<dbReference type="HOGENOM" id="CLU_2748538_0_0_5"/>
<sequence length="70" mass="8492">MRRPKRSAFMALPFQHQSAFDLRFNINQNKNLQISISESRYQIYNLDHEWYLLKNKTIKIISIITSRLNH</sequence>
<name>F0J691_ACIMA</name>
<dbReference type="AlphaFoldDB" id="F0J691"/>
<gene>
    <name evidence="1" type="ordered locus">ACMV_10000</name>
</gene>
<accession>F0J691</accession>
<evidence type="ECO:0000313" key="1">
    <source>
        <dbReference type="EMBL" id="BAJ80347.1"/>
    </source>
</evidence>
<dbReference type="KEGG" id="amv:ACMV_10000"/>
<evidence type="ECO:0000313" key="2">
    <source>
        <dbReference type="Proteomes" id="UP000007100"/>
    </source>
</evidence>
<dbReference type="Proteomes" id="UP000007100">
    <property type="component" value="Chromosome"/>
</dbReference>
<organism evidence="1 2">
    <name type="scientific">Acidiphilium multivorum (strain DSM 11245 / JCM 8867 / NBRC 100883 / AIU 301)</name>
    <dbReference type="NCBI Taxonomy" id="926570"/>
    <lineage>
        <taxon>Bacteria</taxon>
        <taxon>Pseudomonadati</taxon>
        <taxon>Pseudomonadota</taxon>
        <taxon>Alphaproteobacteria</taxon>
        <taxon>Acetobacterales</taxon>
        <taxon>Acidocellaceae</taxon>
        <taxon>Acidiphilium</taxon>
    </lineage>
</organism>